<evidence type="ECO:0000256" key="7">
    <source>
        <dbReference type="ARBA" id="ARBA00022870"/>
    </source>
</evidence>
<dbReference type="GO" id="GO:0016032">
    <property type="term" value="P:viral process"/>
    <property type="evidence" value="ECO:0007669"/>
    <property type="project" value="InterPro"/>
</dbReference>
<evidence type="ECO:0000256" key="12">
    <source>
        <dbReference type="ARBA" id="ARBA00023180"/>
    </source>
</evidence>
<dbReference type="PANTHER" id="PTHR10424">
    <property type="entry name" value="VIRAL ENVELOPE PROTEIN"/>
    <property type="match status" value="1"/>
</dbReference>
<keyword evidence="4" id="KW-1032">Host cell membrane</keyword>
<feature type="region of interest" description="Disordered" evidence="14">
    <location>
        <begin position="1"/>
        <end position="73"/>
    </location>
</feature>
<dbReference type="OrthoDB" id="9049743at2759"/>
<evidence type="ECO:0000256" key="14">
    <source>
        <dbReference type="SAM" id="MobiDB-lite"/>
    </source>
</evidence>
<evidence type="ECO:0000256" key="3">
    <source>
        <dbReference type="ARBA" id="ARBA00004563"/>
    </source>
</evidence>
<keyword evidence="8 15" id="KW-1133">Transmembrane helix</keyword>
<evidence type="ECO:0000256" key="10">
    <source>
        <dbReference type="ARBA" id="ARBA00023139"/>
    </source>
</evidence>
<sequence>MVNSSDVQVESPESPQRGETPKTEKQRARPKRHLYPVGFSKPVYPLNTPSRFGRAFEDLESSDPEPSTEKNLSSNDIFVFTGKPKSYAPQKVTRSGHHAEDTMTSELEMVSEDEGYESVNWGYQAPLSEVAKDPSFEAQLTVATLEIPTGGAEVPGLIAYPVIRGAAGQPDRYEALSFSIIKELQRSVRENGVQAPYTRAILDNLAQQKLIPGDWKSLIKAMMPLAQALVCCQEWADLAEEQARNNAANNVNIAAEMLTDHYGSDYEVDEYDTLYEAEQVVGGHPPPGLEVSFLRVVVIDTPLLSQLLPTSLEGPMPNGSIGMVLPRLDNLPQGIFVSAGLVSPDAIGPISIPVWTTKPVTLPKGLAIARLYLLPYEDKRPGHTTGACVALGFLTLPVQGVPHPGSSDHHKRSPPLGPGCSDQVIVSEQFSKDAATQGSAGAIFGALTLGSYPGIIAQENRKSIIGLACWLEKSINATGCLVRSLQNEIEQLNQILIQHRFALDYILAKKGGYCCTIGPQCHLDFHSLNHSIEDELTQMQSMLSNNLLQSPNRLSWLWDWLQNLSWLRQIIIAIVIIIVILTLICCCIQCLPNLLHIFLLAVITRTPCNSMQSETHTPC</sequence>
<dbReference type="Gene3D" id="2.70.40.10">
    <property type="match status" value="1"/>
</dbReference>
<keyword evidence="18" id="KW-1185">Reference proteome</keyword>
<keyword evidence="13" id="KW-0449">Lipoprotein</keyword>
<proteinExistence type="predicted"/>
<dbReference type="PANTHER" id="PTHR10424:SF81">
    <property type="entry name" value="ERVV2 PROTEIN"/>
    <property type="match status" value="1"/>
</dbReference>
<evidence type="ECO:0000313" key="18">
    <source>
        <dbReference type="Proteomes" id="UP001142489"/>
    </source>
</evidence>
<evidence type="ECO:0000313" key="17">
    <source>
        <dbReference type="EMBL" id="KAJ7309068.1"/>
    </source>
</evidence>
<dbReference type="EMBL" id="JAPFRF010000017">
    <property type="protein sequence ID" value="KAJ7309068.1"/>
    <property type="molecule type" value="Genomic_DNA"/>
</dbReference>
<protein>
    <recommendedName>
        <fullName evidence="16">dUTPase-like domain-containing protein</fullName>
    </recommendedName>
</protein>
<evidence type="ECO:0000256" key="5">
    <source>
        <dbReference type="ARBA" id="ARBA00022581"/>
    </source>
</evidence>
<dbReference type="SUPFAM" id="SSF47943">
    <property type="entry name" value="Retrovirus capsid protein, N-terminal core domain"/>
    <property type="match status" value="1"/>
</dbReference>
<dbReference type="InterPro" id="IPR036157">
    <property type="entry name" value="dUTPase-like_sf"/>
</dbReference>
<dbReference type="InterPro" id="IPR008919">
    <property type="entry name" value="Retrov_capsid_N"/>
</dbReference>
<dbReference type="Gene3D" id="1.10.287.210">
    <property type="match status" value="1"/>
</dbReference>
<keyword evidence="5" id="KW-0945">Host-virus interaction</keyword>
<dbReference type="Pfam" id="PF00429">
    <property type="entry name" value="TLV_coat"/>
    <property type="match status" value="1"/>
</dbReference>
<accession>A0A9Q1ATG6</accession>
<evidence type="ECO:0000256" key="2">
    <source>
        <dbReference type="ARBA" id="ARBA00004531"/>
    </source>
</evidence>
<keyword evidence="6 15" id="KW-0812">Transmembrane</keyword>
<gene>
    <name evidence="17" type="ORF">JRQ81_008360</name>
</gene>
<keyword evidence="10" id="KW-0564">Palmitate</keyword>
<dbReference type="Pfam" id="PF00607">
    <property type="entry name" value="Gag_p24"/>
    <property type="match status" value="1"/>
</dbReference>
<dbReference type="Proteomes" id="UP001142489">
    <property type="component" value="Unassembled WGS sequence"/>
</dbReference>
<comment type="caution">
    <text evidence="17">The sequence shown here is derived from an EMBL/GenBank/DDBJ whole genome shotgun (WGS) entry which is preliminary data.</text>
</comment>
<comment type="subcellular location">
    <subcellularLocation>
        <location evidence="1">Host cell membrane</location>
        <topology evidence="1">Single-pass type I membrane protein</topology>
    </subcellularLocation>
    <subcellularLocation>
        <location evidence="2">Host endomembrane system</location>
        <topology evidence="2">Peripheral membrane protein</topology>
    </subcellularLocation>
    <subcellularLocation>
        <location evidence="3">Virion membrane</location>
        <topology evidence="3">Single-pass type I membrane protein</topology>
    </subcellularLocation>
</comment>
<evidence type="ECO:0000256" key="4">
    <source>
        <dbReference type="ARBA" id="ARBA00022511"/>
    </source>
</evidence>
<dbReference type="Gene3D" id="1.10.375.10">
    <property type="entry name" value="Human Immunodeficiency Virus Type 1 Capsid Protein"/>
    <property type="match status" value="1"/>
</dbReference>
<dbReference type="Pfam" id="PF00692">
    <property type="entry name" value="dUTPase"/>
    <property type="match status" value="1"/>
</dbReference>
<dbReference type="SUPFAM" id="SSF58069">
    <property type="entry name" value="Virus ectodomain"/>
    <property type="match status" value="1"/>
</dbReference>
<dbReference type="InterPro" id="IPR018154">
    <property type="entry name" value="TLV/ENV_coat_polyprotein"/>
</dbReference>
<evidence type="ECO:0000256" key="11">
    <source>
        <dbReference type="ARBA" id="ARBA00023157"/>
    </source>
</evidence>
<evidence type="ECO:0000256" key="13">
    <source>
        <dbReference type="ARBA" id="ARBA00023288"/>
    </source>
</evidence>
<dbReference type="InterPro" id="IPR029054">
    <property type="entry name" value="dUTPase-like"/>
</dbReference>
<dbReference type="SUPFAM" id="SSF51283">
    <property type="entry name" value="dUTPase-like"/>
    <property type="match status" value="1"/>
</dbReference>
<evidence type="ECO:0000256" key="1">
    <source>
        <dbReference type="ARBA" id="ARBA00004402"/>
    </source>
</evidence>
<feature type="domain" description="dUTPase-like" evidence="16">
    <location>
        <begin position="296"/>
        <end position="378"/>
    </location>
</feature>
<evidence type="ECO:0000256" key="15">
    <source>
        <dbReference type="SAM" id="Phobius"/>
    </source>
</evidence>
<name>A0A9Q1ATG6_9SAUR</name>
<keyword evidence="11" id="KW-1015">Disulfide bond</keyword>
<dbReference type="AlphaFoldDB" id="A0A9Q1ATG6"/>
<evidence type="ECO:0000256" key="9">
    <source>
        <dbReference type="ARBA" id="ARBA00023136"/>
    </source>
</evidence>
<evidence type="ECO:0000256" key="8">
    <source>
        <dbReference type="ARBA" id="ARBA00022989"/>
    </source>
</evidence>
<feature type="compositionally biased region" description="Polar residues" evidence="14">
    <location>
        <begin position="1"/>
        <end position="14"/>
    </location>
</feature>
<keyword evidence="9 15" id="KW-0472">Membrane</keyword>
<organism evidence="17 18">
    <name type="scientific">Phrynocephalus forsythii</name>
    <dbReference type="NCBI Taxonomy" id="171643"/>
    <lineage>
        <taxon>Eukaryota</taxon>
        <taxon>Metazoa</taxon>
        <taxon>Chordata</taxon>
        <taxon>Craniata</taxon>
        <taxon>Vertebrata</taxon>
        <taxon>Euteleostomi</taxon>
        <taxon>Lepidosauria</taxon>
        <taxon>Squamata</taxon>
        <taxon>Bifurcata</taxon>
        <taxon>Unidentata</taxon>
        <taxon>Episquamata</taxon>
        <taxon>Toxicofera</taxon>
        <taxon>Iguania</taxon>
        <taxon>Acrodonta</taxon>
        <taxon>Agamidae</taxon>
        <taxon>Agaminae</taxon>
        <taxon>Phrynocephalus</taxon>
    </lineage>
</organism>
<reference evidence="17" key="1">
    <citation type="journal article" date="2023" name="DNA Res.">
        <title>Chromosome-level genome assembly of Phrynocephalus forsythii using third-generation DNA sequencing and Hi-C analysis.</title>
        <authorList>
            <person name="Qi Y."/>
            <person name="Zhao W."/>
            <person name="Zhao Y."/>
            <person name="Niu C."/>
            <person name="Cao S."/>
            <person name="Zhang Y."/>
        </authorList>
    </citation>
    <scope>NUCLEOTIDE SEQUENCE</scope>
    <source>
        <tissue evidence="17">Muscle</tissue>
    </source>
</reference>
<evidence type="ECO:0000259" key="16">
    <source>
        <dbReference type="Pfam" id="PF00692"/>
    </source>
</evidence>
<keyword evidence="12" id="KW-0325">Glycoprotein</keyword>
<evidence type="ECO:0000256" key="6">
    <source>
        <dbReference type="ARBA" id="ARBA00022692"/>
    </source>
</evidence>
<feature type="transmembrane region" description="Helical" evidence="15">
    <location>
        <begin position="570"/>
        <end position="603"/>
    </location>
</feature>
<keyword evidence="7" id="KW-1043">Host membrane</keyword>